<dbReference type="OrthoDB" id="10562848at2759"/>
<keyword evidence="2" id="KW-1185">Reference proteome</keyword>
<evidence type="ECO:0000313" key="2">
    <source>
        <dbReference type="Proteomes" id="UP000241462"/>
    </source>
</evidence>
<reference evidence="1 2" key="1">
    <citation type="journal article" date="2018" name="Mycol. Prog.">
        <title>Coniella lustricola, a new species from submerged detritus.</title>
        <authorList>
            <person name="Raudabaugh D.B."/>
            <person name="Iturriaga T."/>
            <person name="Carver A."/>
            <person name="Mondo S."/>
            <person name="Pangilinan J."/>
            <person name="Lipzen A."/>
            <person name="He G."/>
            <person name="Amirebrahimi M."/>
            <person name="Grigoriev I.V."/>
            <person name="Miller A.N."/>
        </authorList>
    </citation>
    <scope>NUCLEOTIDE SEQUENCE [LARGE SCALE GENOMIC DNA]</scope>
    <source>
        <strain evidence="1 2">B22-T-1</strain>
    </source>
</reference>
<gene>
    <name evidence="1" type="ORF">BD289DRAFT_487418</name>
</gene>
<dbReference type="EMBL" id="KZ678876">
    <property type="protein sequence ID" value="PSR74352.1"/>
    <property type="molecule type" value="Genomic_DNA"/>
</dbReference>
<name>A0A2T2ZRY5_9PEZI</name>
<proteinExistence type="predicted"/>
<protein>
    <submittedName>
        <fullName evidence="1">Uncharacterized protein</fullName>
    </submittedName>
</protein>
<sequence length="95" mass="10932">MCCNSKEHSATAPASGWRGLKTKLKSAAKKLGHKIESKMAKHHLLGKQRYDSWQLEELGRKYWTRPAGVDEETFRHSVREPGSTWWHNCNNPKDS</sequence>
<organism evidence="1 2">
    <name type="scientific">Coniella lustricola</name>
    <dbReference type="NCBI Taxonomy" id="2025994"/>
    <lineage>
        <taxon>Eukaryota</taxon>
        <taxon>Fungi</taxon>
        <taxon>Dikarya</taxon>
        <taxon>Ascomycota</taxon>
        <taxon>Pezizomycotina</taxon>
        <taxon>Sordariomycetes</taxon>
        <taxon>Sordariomycetidae</taxon>
        <taxon>Diaporthales</taxon>
        <taxon>Schizoparmaceae</taxon>
        <taxon>Coniella</taxon>
    </lineage>
</organism>
<dbReference type="InParanoid" id="A0A2T2ZRY5"/>
<evidence type="ECO:0000313" key="1">
    <source>
        <dbReference type="EMBL" id="PSR74352.1"/>
    </source>
</evidence>
<feature type="non-terminal residue" evidence="1">
    <location>
        <position position="95"/>
    </location>
</feature>
<dbReference type="Proteomes" id="UP000241462">
    <property type="component" value="Unassembled WGS sequence"/>
</dbReference>
<dbReference type="AlphaFoldDB" id="A0A2T2ZRY5"/>
<accession>A0A2T2ZRY5</accession>